<comment type="caution">
    <text evidence="1">The sequence shown here is derived from an EMBL/GenBank/DDBJ whole genome shotgun (WGS) entry which is preliminary data.</text>
</comment>
<dbReference type="Gene3D" id="3.30.2000.30">
    <property type="match status" value="1"/>
</dbReference>
<gene>
    <name evidence="1" type="ORF">NS334_01210</name>
</gene>
<proteinExistence type="predicted"/>
<accession>A0A147I9V7</accession>
<keyword evidence="2" id="KW-1185">Reference proteome</keyword>
<evidence type="ECO:0000313" key="2">
    <source>
        <dbReference type="Proteomes" id="UP000074310"/>
    </source>
</evidence>
<dbReference type="AlphaFoldDB" id="A0A147I9V7"/>
<name>A0A147I9V7_9SPHN</name>
<reference evidence="1 2" key="1">
    <citation type="journal article" date="2016" name="Front. Microbiol.">
        <title>Genomic Resource of Rice Seed Associated Bacteria.</title>
        <authorList>
            <person name="Midha S."/>
            <person name="Bansal K."/>
            <person name="Sharma S."/>
            <person name="Kumar N."/>
            <person name="Patil P.P."/>
            <person name="Chaudhry V."/>
            <person name="Patil P.B."/>
        </authorList>
    </citation>
    <scope>NUCLEOTIDE SEQUENCE [LARGE SCALE GENOMIC DNA]</scope>
    <source>
        <strain evidence="1 2">NS334</strain>
    </source>
</reference>
<dbReference type="Proteomes" id="UP000074310">
    <property type="component" value="Unassembled WGS sequence"/>
</dbReference>
<organism evidence="1 2">
    <name type="scientific">Sphingomonas endophytica</name>
    <dbReference type="NCBI Taxonomy" id="869719"/>
    <lineage>
        <taxon>Bacteria</taxon>
        <taxon>Pseudomonadati</taxon>
        <taxon>Pseudomonadota</taxon>
        <taxon>Alphaproteobacteria</taxon>
        <taxon>Sphingomonadales</taxon>
        <taxon>Sphingomonadaceae</taxon>
        <taxon>Sphingomonas</taxon>
    </lineage>
</organism>
<dbReference type="Pfam" id="PF11367">
    <property type="entry name" value="Tail_completion_gp17"/>
    <property type="match status" value="1"/>
</dbReference>
<dbReference type="InterPro" id="IPR053745">
    <property type="entry name" value="Viral_Tail_Comp_sf"/>
</dbReference>
<evidence type="ECO:0008006" key="3">
    <source>
        <dbReference type="Google" id="ProtNLM"/>
    </source>
</evidence>
<dbReference type="InterPro" id="IPR021508">
    <property type="entry name" value="Gp17-like"/>
</dbReference>
<dbReference type="EMBL" id="LDTB01000002">
    <property type="protein sequence ID" value="KTT76389.1"/>
    <property type="molecule type" value="Genomic_DNA"/>
</dbReference>
<dbReference type="PATRIC" id="fig|869719.3.peg.1098"/>
<protein>
    <recommendedName>
        <fullName evidence="3">DUF3168 domain-containing protein</fullName>
    </recommendedName>
</protein>
<dbReference type="OrthoDB" id="7450850at2"/>
<evidence type="ECO:0000313" key="1">
    <source>
        <dbReference type="EMBL" id="KTT76389.1"/>
    </source>
</evidence>
<sequence length="122" mass="13088">MRAVVLARLRERVAVTRVFESAAAKGTVPFLTLREWSAGDWGTKDRAGRELRIGVAVRDEGESGARALTLAAEAEAALLSLAGVVAGWRIVTVVPARNVLLPDGAGRWAALVDVRVRMLEEV</sequence>
<dbReference type="RefSeq" id="WP_153002535.1">
    <property type="nucleotide sequence ID" value="NZ_LDTB01000002.1"/>
</dbReference>